<evidence type="ECO:0000313" key="3">
    <source>
        <dbReference type="Proteomes" id="UP000284531"/>
    </source>
</evidence>
<evidence type="ECO:0000256" key="1">
    <source>
        <dbReference type="SAM" id="SignalP"/>
    </source>
</evidence>
<dbReference type="RefSeq" id="WP_120238579.1">
    <property type="nucleotide sequence ID" value="NZ_CANNEC010000009.1"/>
</dbReference>
<comment type="caution">
    <text evidence="2">The sequence shown here is derived from an EMBL/GenBank/DDBJ whole genome shotgun (WGS) entry which is preliminary data.</text>
</comment>
<keyword evidence="3" id="KW-1185">Reference proteome</keyword>
<protein>
    <recommendedName>
        <fullName evidence="4">LTXXQ motif family protein</fullName>
    </recommendedName>
</protein>
<feature type="signal peptide" evidence="1">
    <location>
        <begin position="1"/>
        <end position="20"/>
    </location>
</feature>
<gene>
    <name evidence="2" type="ORF">BXY64_0744</name>
</gene>
<dbReference type="AlphaFoldDB" id="A0A419X7Q8"/>
<organism evidence="2 3">
    <name type="scientific">Marinifilum flexuosum</name>
    <dbReference type="NCBI Taxonomy" id="1117708"/>
    <lineage>
        <taxon>Bacteria</taxon>
        <taxon>Pseudomonadati</taxon>
        <taxon>Bacteroidota</taxon>
        <taxon>Bacteroidia</taxon>
        <taxon>Marinilabiliales</taxon>
        <taxon>Marinifilaceae</taxon>
    </lineage>
</organism>
<evidence type="ECO:0000313" key="2">
    <source>
        <dbReference type="EMBL" id="RKE03735.1"/>
    </source>
</evidence>
<reference evidence="2 3" key="1">
    <citation type="submission" date="2018-09" db="EMBL/GenBank/DDBJ databases">
        <title>Genomic Encyclopedia of Archaeal and Bacterial Type Strains, Phase II (KMG-II): from individual species to whole genera.</title>
        <authorList>
            <person name="Goeker M."/>
        </authorList>
    </citation>
    <scope>NUCLEOTIDE SEQUENCE [LARGE SCALE GENOMIC DNA]</scope>
    <source>
        <strain evidence="2 3">DSM 21950</strain>
    </source>
</reference>
<dbReference type="OrthoDB" id="675330at2"/>
<keyword evidence="1" id="KW-0732">Signal</keyword>
<evidence type="ECO:0008006" key="4">
    <source>
        <dbReference type="Google" id="ProtNLM"/>
    </source>
</evidence>
<dbReference type="EMBL" id="RAPQ01000008">
    <property type="protein sequence ID" value="RKE03735.1"/>
    <property type="molecule type" value="Genomic_DNA"/>
</dbReference>
<accession>A0A419X7Q8</accession>
<name>A0A419X7Q8_9BACT</name>
<dbReference type="Proteomes" id="UP000284531">
    <property type="component" value="Unassembled WGS sequence"/>
</dbReference>
<feature type="chain" id="PRO_5019542475" description="LTXXQ motif family protein" evidence="1">
    <location>
        <begin position="21"/>
        <end position="161"/>
    </location>
</feature>
<sequence length="161" mass="19157">MNRLILSISILLTFCLSVNAQHGKGKGEGHGRMYKEIQAQKVSFITQRLELTPEEAQLFWPVYNELENKKEQLRQEGRVLFHKIRNGLESLPEKELVQISDDMIEYRIKDAKLNKEYHEKFKKILPIKKVLELYHAEKKFQGMLLRKIKEKGRHMGRRERN</sequence>
<proteinExistence type="predicted"/>